<dbReference type="GO" id="GO:0005886">
    <property type="term" value="C:plasma membrane"/>
    <property type="evidence" value="ECO:0007669"/>
    <property type="project" value="UniProtKB-SubCell"/>
</dbReference>
<organism evidence="12 13">
    <name type="scientific">Amantichitinum ursilacus</name>
    <dbReference type="NCBI Taxonomy" id="857265"/>
    <lineage>
        <taxon>Bacteria</taxon>
        <taxon>Pseudomonadati</taxon>
        <taxon>Pseudomonadota</taxon>
        <taxon>Betaproteobacteria</taxon>
        <taxon>Neisseriales</taxon>
        <taxon>Chitinibacteraceae</taxon>
        <taxon>Amantichitinum</taxon>
    </lineage>
</organism>
<sequence length="114" mass="12339">MSFSLIPSAFAADAAAAPAGPLGSLMSFLPMIVIFVLFYFLLIRPQQKRAKETQAMLQALQKGEEVVTTGGLVGRITKTTEQFLTIELADGVEVLVQRGAISQRLEKGTIKNNK</sequence>
<comment type="caution">
    <text evidence="12">The sequence shown here is derived from an EMBL/GenBank/DDBJ whole genome shotgun (WGS) entry which is preliminary data.</text>
</comment>
<dbReference type="PANTHER" id="PTHR33909">
    <property type="entry name" value="SEC TRANSLOCON ACCESSORY COMPLEX SUBUNIT YAJC"/>
    <property type="match status" value="1"/>
</dbReference>
<keyword evidence="7" id="KW-0653">Protein transport</keyword>
<evidence type="ECO:0000256" key="11">
    <source>
        <dbReference type="SAM" id="Phobius"/>
    </source>
</evidence>
<comment type="subcellular location">
    <subcellularLocation>
        <location evidence="1">Cell membrane</location>
        <topology evidence="1">Single-pass membrane protein</topology>
    </subcellularLocation>
</comment>
<evidence type="ECO:0000256" key="10">
    <source>
        <dbReference type="ARBA" id="ARBA00023136"/>
    </source>
</evidence>
<dbReference type="InterPro" id="IPR003849">
    <property type="entry name" value="Preprotein_translocase_YajC"/>
</dbReference>
<dbReference type="PRINTS" id="PR01853">
    <property type="entry name" value="YAJCTRNLCASE"/>
</dbReference>
<keyword evidence="4" id="KW-0813">Transport</keyword>
<protein>
    <recommendedName>
        <fullName evidence="3">Sec translocon accessory complex subunit YajC</fullName>
    </recommendedName>
</protein>
<reference evidence="12 13" key="1">
    <citation type="submission" date="2015-07" db="EMBL/GenBank/DDBJ databases">
        <title>Draft genome sequence of the Amantichitinum ursilacus IGB-41, a new chitin-degrading bacterium.</title>
        <authorList>
            <person name="Kirstahler P."/>
            <person name="Guenther M."/>
            <person name="Grumaz C."/>
            <person name="Rupp S."/>
            <person name="Zibek S."/>
            <person name="Sohn K."/>
        </authorList>
    </citation>
    <scope>NUCLEOTIDE SEQUENCE [LARGE SCALE GENOMIC DNA]</scope>
    <source>
        <strain evidence="12 13">IGB-41</strain>
    </source>
</reference>
<proteinExistence type="inferred from homology"/>
<keyword evidence="10 11" id="KW-0472">Membrane</keyword>
<feature type="transmembrane region" description="Helical" evidence="11">
    <location>
        <begin position="26"/>
        <end position="43"/>
    </location>
</feature>
<dbReference type="STRING" id="857265.WG78_08400"/>
<evidence type="ECO:0000256" key="8">
    <source>
        <dbReference type="ARBA" id="ARBA00022989"/>
    </source>
</evidence>
<evidence type="ECO:0000256" key="7">
    <source>
        <dbReference type="ARBA" id="ARBA00022927"/>
    </source>
</evidence>
<name>A0A0N0GP91_9NEIS</name>
<dbReference type="AlphaFoldDB" id="A0A0N0GP91"/>
<keyword evidence="9" id="KW-0811">Translocation</keyword>
<evidence type="ECO:0000256" key="3">
    <source>
        <dbReference type="ARBA" id="ARBA00014962"/>
    </source>
</evidence>
<keyword evidence="13" id="KW-1185">Reference proteome</keyword>
<evidence type="ECO:0000256" key="1">
    <source>
        <dbReference type="ARBA" id="ARBA00004162"/>
    </source>
</evidence>
<evidence type="ECO:0000313" key="13">
    <source>
        <dbReference type="Proteomes" id="UP000037939"/>
    </source>
</evidence>
<dbReference type="PANTHER" id="PTHR33909:SF1">
    <property type="entry name" value="SEC TRANSLOCON ACCESSORY COMPLEX SUBUNIT YAJC"/>
    <property type="match status" value="1"/>
</dbReference>
<dbReference type="RefSeq" id="WP_053937347.1">
    <property type="nucleotide sequence ID" value="NZ_LAQT01000006.1"/>
</dbReference>
<dbReference type="OrthoDB" id="9811406at2"/>
<keyword evidence="6 11" id="KW-0812">Transmembrane</keyword>
<evidence type="ECO:0000256" key="6">
    <source>
        <dbReference type="ARBA" id="ARBA00022692"/>
    </source>
</evidence>
<evidence type="ECO:0000256" key="4">
    <source>
        <dbReference type="ARBA" id="ARBA00022448"/>
    </source>
</evidence>
<dbReference type="SMART" id="SM01323">
    <property type="entry name" value="YajC"/>
    <property type="match status" value="1"/>
</dbReference>
<dbReference type="GO" id="GO:0015031">
    <property type="term" value="P:protein transport"/>
    <property type="evidence" value="ECO:0007669"/>
    <property type="project" value="UniProtKB-KW"/>
</dbReference>
<accession>A0A0N0GP91</accession>
<keyword evidence="8 11" id="KW-1133">Transmembrane helix</keyword>
<evidence type="ECO:0000256" key="9">
    <source>
        <dbReference type="ARBA" id="ARBA00023010"/>
    </source>
</evidence>
<dbReference type="EMBL" id="LAQT01000006">
    <property type="protein sequence ID" value="KPC53527.1"/>
    <property type="molecule type" value="Genomic_DNA"/>
</dbReference>
<dbReference type="PATRIC" id="fig|857265.3.peg.1722"/>
<evidence type="ECO:0000256" key="5">
    <source>
        <dbReference type="ARBA" id="ARBA00022475"/>
    </source>
</evidence>
<evidence type="ECO:0000313" key="12">
    <source>
        <dbReference type="EMBL" id="KPC53527.1"/>
    </source>
</evidence>
<evidence type="ECO:0000256" key="2">
    <source>
        <dbReference type="ARBA" id="ARBA00006742"/>
    </source>
</evidence>
<keyword evidence="5" id="KW-1003">Cell membrane</keyword>
<dbReference type="Pfam" id="PF02699">
    <property type="entry name" value="YajC"/>
    <property type="match status" value="1"/>
</dbReference>
<dbReference type="Proteomes" id="UP000037939">
    <property type="component" value="Unassembled WGS sequence"/>
</dbReference>
<comment type="similarity">
    <text evidence="2">Belongs to the YajC family.</text>
</comment>
<dbReference type="NCBIfam" id="TIGR00739">
    <property type="entry name" value="yajC"/>
    <property type="match status" value="1"/>
</dbReference>
<gene>
    <name evidence="12" type="ORF">WG78_08400</name>
</gene>